<sequence>MSHQVVVNKLENYGTIYFGTTAVGDLEDNSKKTNVIQQTNKNAELLLKETEEKLQSVLEQKEVLKTRVFELKQANEELLHLLQQKVPQKAEKSEVKTEDVFEPKLVECIMKNTEDDHNTHMHQMEVEEDGCSENVCLPEPGKCSSELFEAFQQISKLTAQQDNPPLVDLSNMLVGNLNQSELDMLCKWSNKQTLHVLFKSTETKFTRENCLKLFNNSHDLIILIETQSGEIFGSYHHDLPQTYGVWVTDPRHFVFSLRNLQDVPGKYDAEPTNKYSLMIADFIDDDDELKTPVLEVGYFYSLTFEEMCSFNPSFKTSYKNTPKGGVDFILKNSASAPVKTIWVLQ</sequence>
<dbReference type="Proteomes" id="UP000014680">
    <property type="component" value="Unassembled WGS sequence"/>
</dbReference>
<dbReference type="RefSeq" id="XP_004261995.1">
    <property type="nucleotide sequence ID" value="XM_004261947.1"/>
</dbReference>
<proteinExistence type="predicted"/>
<dbReference type="EMBL" id="KB206168">
    <property type="protein sequence ID" value="ELP95224.1"/>
    <property type="molecule type" value="Genomic_DNA"/>
</dbReference>
<feature type="coiled-coil region" evidence="1">
    <location>
        <begin position="33"/>
        <end position="67"/>
    </location>
</feature>
<dbReference type="OMA" id="WTGKQKL"/>
<dbReference type="GeneID" id="14894139"/>
<dbReference type="VEuPathDB" id="AmoebaDB:EIN_430200"/>
<keyword evidence="1" id="KW-0175">Coiled coil</keyword>
<dbReference type="KEGG" id="eiv:EIN_430200"/>
<evidence type="ECO:0008006" key="4">
    <source>
        <dbReference type="Google" id="ProtNLM"/>
    </source>
</evidence>
<dbReference type="AlphaFoldDB" id="A0A0A1UGW5"/>
<protein>
    <recommendedName>
        <fullName evidence="4">TLDc domain-containing protein</fullName>
    </recommendedName>
</protein>
<dbReference type="OrthoDB" id="26679at2759"/>
<evidence type="ECO:0000313" key="2">
    <source>
        <dbReference type="EMBL" id="ELP95224.1"/>
    </source>
</evidence>
<evidence type="ECO:0000313" key="3">
    <source>
        <dbReference type="Proteomes" id="UP000014680"/>
    </source>
</evidence>
<name>A0A0A1UGW5_ENTIV</name>
<reference evidence="2 3" key="1">
    <citation type="submission" date="2012-10" db="EMBL/GenBank/DDBJ databases">
        <authorList>
            <person name="Zafar N."/>
            <person name="Inman J."/>
            <person name="Hall N."/>
            <person name="Lorenzi H."/>
            <person name="Caler E."/>
        </authorList>
    </citation>
    <scope>NUCLEOTIDE SEQUENCE [LARGE SCALE GENOMIC DNA]</scope>
    <source>
        <strain evidence="2 3">IP1</strain>
    </source>
</reference>
<gene>
    <name evidence="2" type="ORF">EIN_430200</name>
</gene>
<accession>A0A0A1UGW5</accession>
<evidence type="ECO:0000256" key="1">
    <source>
        <dbReference type="SAM" id="Coils"/>
    </source>
</evidence>
<keyword evidence="3" id="KW-1185">Reference proteome</keyword>
<organism evidence="2 3">
    <name type="scientific">Entamoeba invadens IP1</name>
    <dbReference type="NCBI Taxonomy" id="370355"/>
    <lineage>
        <taxon>Eukaryota</taxon>
        <taxon>Amoebozoa</taxon>
        <taxon>Evosea</taxon>
        <taxon>Archamoebae</taxon>
        <taxon>Mastigamoebida</taxon>
        <taxon>Entamoebidae</taxon>
        <taxon>Entamoeba</taxon>
    </lineage>
</organism>